<name>A0A090PXJ6_9FLAO</name>
<feature type="region of interest" description="Disordered" evidence="1">
    <location>
        <begin position="1"/>
        <end position="21"/>
    </location>
</feature>
<evidence type="ECO:0000313" key="2">
    <source>
        <dbReference type="EMBL" id="GAK95559.1"/>
    </source>
</evidence>
<dbReference type="AlphaFoldDB" id="A0A090PXJ6"/>
<sequence length="258" mass="29387">MVSCDEDPTLSNDQNQGDDDITTIDDKVRLSSIQIAENTASNIVTNIDIVYDNDNLISEIVFSGQQSKTYQFQYAPNNQVINYTKIENQSTSSYSIEYDENIITSSNVSNPNQIQQFEIDNFNRVDEILSRTTSSNGSVIQENSEVFDINANFNIERITYLENNNTTGFSDFTYELNDNPFKDMNDIIRLLVFKDFIPSSRFLPLTQEEYDTSTGSIQLVQEMIYTYNLNSEGMPVSREISTTNNGISSTSYNLFSYL</sequence>
<evidence type="ECO:0008006" key="4">
    <source>
        <dbReference type="Google" id="ProtNLM"/>
    </source>
</evidence>
<dbReference type="STRING" id="319236.BST91_12905"/>
<evidence type="ECO:0000313" key="3">
    <source>
        <dbReference type="Proteomes" id="UP000029221"/>
    </source>
</evidence>
<protein>
    <recommendedName>
        <fullName evidence="4">DUF4595 domain-containing protein</fullName>
    </recommendedName>
</protein>
<reference evidence="2" key="1">
    <citation type="journal article" date="2014" name="Genome Announc.">
        <title>Draft Genome Sequences of Marine Flavobacterium Nonlabens Strains NR17, NR24, NR27, NR32, NR33, and Ara13.</title>
        <authorList>
            <person name="Nakanishi M."/>
            <person name="Meirelles P."/>
            <person name="Suzuki R."/>
            <person name="Takatani N."/>
            <person name="Mino S."/>
            <person name="Suda W."/>
            <person name="Oshima K."/>
            <person name="Hattori M."/>
            <person name="Ohkuma M."/>
            <person name="Hosokawa M."/>
            <person name="Miyashita K."/>
            <person name="Thompson F.L."/>
            <person name="Niwa A."/>
            <person name="Sawabe T."/>
            <person name="Sawabe T."/>
        </authorList>
    </citation>
    <scope>NUCLEOTIDE SEQUENCE [LARGE SCALE GENOMIC DNA]</scope>
    <source>
        <strain evidence="2">JCM 19294</strain>
    </source>
</reference>
<evidence type="ECO:0000256" key="1">
    <source>
        <dbReference type="SAM" id="MobiDB-lite"/>
    </source>
</evidence>
<organism evidence="2 3">
    <name type="scientific">Nonlabens tegetincola</name>
    <dbReference type="NCBI Taxonomy" id="323273"/>
    <lineage>
        <taxon>Bacteria</taxon>
        <taxon>Pseudomonadati</taxon>
        <taxon>Bacteroidota</taxon>
        <taxon>Flavobacteriia</taxon>
        <taxon>Flavobacteriales</taxon>
        <taxon>Flavobacteriaceae</taxon>
        <taxon>Nonlabens</taxon>
    </lineage>
</organism>
<dbReference type="Proteomes" id="UP000029221">
    <property type="component" value="Unassembled WGS sequence"/>
</dbReference>
<dbReference type="EMBL" id="BBML01000001">
    <property type="protein sequence ID" value="GAK95559.1"/>
    <property type="molecule type" value="Genomic_DNA"/>
</dbReference>
<comment type="caution">
    <text evidence="2">The sequence shown here is derived from an EMBL/GenBank/DDBJ whole genome shotgun (WGS) entry which is preliminary data.</text>
</comment>
<proteinExistence type="predicted"/>
<gene>
    <name evidence="2" type="ORF">JCM19294_2341</name>
</gene>
<dbReference type="eggNOG" id="ENOG5030ZH2">
    <property type="taxonomic scope" value="Bacteria"/>
</dbReference>
<accession>A0A090PXJ6</accession>
<keyword evidence="3" id="KW-1185">Reference proteome</keyword>